<dbReference type="STRING" id="49390.A0A068UN87"/>
<dbReference type="Proteomes" id="UP000295252">
    <property type="component" value="Chromosome X"/>
</dbReference>
<reference evidence="3" key="1">
    <citation type="journal article" date="2014" name="Science">
        <title>The coffee genome provides insight into the convergent evolution of caffeine biosynthesis.</title>
        <authorList>
            <person name="Denoeud F."/>
            <person name="Carretero-Paulet L."/>
            <person name="Dereeper A."/>
            <person name="Droc G."/>
            <person name="Guyot R."/>
            <person name="Pietrella M."/>
            <person name="Zheng C."/>
            <person name="Alberti A."/>
            <person name="Anthony F."/>
            <person name="Aprea G."/>
            <person name="Aury J.M."/>
            <person name="Bento P."/>
            <person name="Bernard M."/>
            <person name="Bocs S."/>
            <person name="Campa C."/>
            <person name="Cenci A."/>
            <person name="Combes M.C."/>
            <person name="Crouzillat D."/>
            <person name="Da Silva C."/>
            <person name="Daddiego L."/>
            <person name="De Bellis F."/>
            <person name="Dussert S."/>
            <person name="Garsmeur O."/>
            <person name="Gayraud T."/>
            <person name="Guignon V."/>
            <person name="Jahn K."/>
            <person name="Jamilloux V."/>
            <person name="Joet T."/>
            <person name="Labadie K."/>
            <person name="Lan T."/>
            <person name="Leclercq J."/>
            <person name="Lepelley M."/>
            <person name="Leroy T."/>
            <person name="Li L.T."/>
            <person name="Librado P."/>
            <person name="Lopez L."/>
            <person name="Munoz A."/>
            <person name="Noel B."/>
            <person name="Pallavicini A."/>
            <person name="Perrotta G."/>
            <person name="Poncet V."/>
            <person name="Pot D."/>
            <person name="Priyono X."/>
            <person name="Rigoreau M."/>
            <person name="Rouard M."/>
            <person name="Rozas J."/>
            <person name="Tranchant-Dubreuil C."/>
            <person name="VanBuren R."/>
            <person name="Zhang Q."/>
            <person name="Andrade A.C."/>
            <person name="Argout X."/>
            <person name="Bertrand B."/>
            <person name="de Kochko A."/>
            <person name="Graziosi G."/>
            <person name="Henry R.J."/>
            <person name="Jayarama X."/>
            <person name="Ming R."/>
            <person name="Nagai C."/>
            <person name="Rounsley S."/>
            <person name="Sankoff D."/>
            <person name="Giuliano G."/>
            <person name="Albert V.A."/>
            <person name="Wincker P."/>
            <person name="Lashermes P."/>
        </authorList>
    </citation>
    <scope>NUCLEOTIDE SEQUENCE [LARGE SCALE GENOMIC DNA]</scope>
    <source>
        <strain evidence="3">cv. DH200-94</strain>
    </source>
</reference>
<gene>
    <name evidence="2" type="ORF">GSCOC_T00030415001</name>
</gene>
<sequence>MNFKARTIAGNEIWSPKCISALLLILDNLLQSRPRISRESTEETTAGLIPDSSEKHVASPVLEDVAEKKSTPLLQDKESR</sequence>
<keyword evidence="3" id="KW-1185">Reference proteome</keyword>
<dbReference type="PhylomeDB" id="A0A068UN87"/>
<name>A0A068UN87_COFCA</name>
<evidence type="ECO:0000313" key="2">
    <source>
        <dbReference type="EMBL" id="CDP09921.1"/>
    </source>
</evidence>
<protein>
    <submittedName>
        <fullName evidence="2">Uncharacterized protein</fullName>
    </submittedName>
</protein>
<dbReference type="AlphaFoldDB" id="A0A068UN87"/>
<dbReference type="InParanoid" id="A0A068UN87"/>
<dbReference type="EMBL" id="HG739125">
    <property type="protein sequence ID" value="CDP09921.1"/>
    <property type="molecule type" value="Genomic_DNA"/>
</dbReference>
<organism evidence="2 3">
    <name type="scientific">Coffea canephora</name>
    <name type="common">Robusta coffee</name>
    <dbReference type="NCBI Taxonomy" id="49390"/>
    <lineage>
        <taxon>Eukaryota</taxon>
        <taxon>Viridiplantae</taxon>
        <taxon>Streptophyta</taxon>
        <taxon>Embryophyta</taxon>
        <taxon>Tracheophyta</taxon>
        <taxon>Spermatophyta</taxon>
        <taxon>Magnoliopsida</taxon>
        <taxon>eudicotyledons</taxon>
        <taxon>Gunneridae</taxon>
        <taxon>Pentapetalae</taxon>
        <taxon>asterids</taxon>
        <taxon>lamiids</taxon>
        <taxon>Gentianales</taxon>
        <taxon>Rubiaceae</taxon>
        <taxon>Ixoroideae</taxon>
        <taxon>Gardenieae complex</taxon>
        <taxon>Bertiereae - Coffeeae clade</taxon>
        <taxon>Coffeeae</taxon>
        <taxon>Coffea</taxon>
    </lineage>
</organism>
<feature type="region of interest" description="Disordered" evidence="1">
    <location>
        <begin position="35"/>
        <end position="80"/>
    </location>
</feature>
<dbReference type="Gramene" id="CDP09921">
    <property type="protein sequence ID" value="CDP09921"/>
    <property type="gene ID" value="GSCOC_T00030415001"/>
</dbReference>
<evidence type="ECO:0000256" key="1">
    <source>
        <dbReference type="SAM" id="MobiDB-lite"/>
    </source>
</evidence>
<accession>A0A068UN87</accession>
<evidence type="ECO:0000313" key="3">
    <source>
        <dbReference type="Proteomes" id="UP000295252"/>
    </source>
</evidence>
<proteinExistence type="predicted"/>
<feature type="compositionally biased region" description="Basic and acidic residues" evidence="1">
    <location>
        <begin position="65"/>
        <end position="80"/>
    </location>
</feature>